<dbReference type="AlphaFoldDB" id="A0AAN9A6C3"/>
<accession>A0AAN9A6C3</accession>
<name>A0AAN9A6C3_HALRR</name>
<sequence length="110" mass="12898">MQLLVELYGDVMSQEQLAKLDSQPNPFNFSERVAQTPWLTKRERECQTDPPPSTKYSQTVGIRDIYEAYELDQYLMDLQEQEKKKQNDKLTFRGETPLHVITVRKTVACE</sequence>
<organism evidence="1 2">
    <name type="scientific">Halocaridina rubra</name>
    <name type="common">Hawaiian red shrimp</name>
    <dbReference type="NCBI Taxonomy" id="373956"/>
    <lineage>
        <taxon>Eukaryota</taxon>
        <taxon>Metazoa</taxon>
        <taxon>Ecdysozoa</taxon>
        <taxon>Arthropoda</taxon>
        <taxon>Crustacea</taxon>
        <taxon>Multicrustacea</taxon>
        <taxon>Malacostraca</taxon>
        <taxon>Eumalacostraca</taxon>
        <taxon>Eucarida</taxon>
        <taxon>Decapoda</taxon>
        <taxon>Pleocyemata</taxon>
        <taxon>Caridea</taxon>
        <taxon>Atyoidea</taxon>
        <taxon>Atyidae</taxon>
        <taxon>Halocaridina</taxon>
    </lineage>
</organism>
<evidence type="ECO:0000313" key="2">
    <source>
        <dbReference type="Proteomes" id="UP001381693"/>
    </source>
</evidence>
<dbReference type="EMBL" id="JAXCGZ010011900">
    <property type="protein sequence ID" value="KAK7073975.1"/>
    <property type="molecule type" value="Genomic_DNA"/>
</dbReference>
<reference evidence="1 2" key="1">
    <citation type="submission" date="2023-11" db="EMBL/GenBank/DDBJ databases">
        <title>Halocaridina rubra genome assembly.</title>
        <authorList>
            <person name="Smith C."/>
        </authorList>
    </citation>
    <scope>NUCLEOTIDE SEQUENCE [LARGE SCALE GENOMIC DNA]</scope>
    <source>
        <strain evidence="1">EP-1</strain>
        <tissue evidence="1">Whole</tissue>
    </source>
</reference>
<gene>
    <name evidence="1" type="ORF">SK128_021735</name>
</gene>
<proteinExistence type="predicted"/>
<comment type="caution">
    <text evidence="1">The sequence shown here is derived from an EMBL/GenBank/DDBJ whole genome shotgun (WGS) entry which is preliminary data.</text>
</comment>
<feature type="non-terminal residue" evidence="1">
    <location>
        <position position="110"/>
    </location>
</feature>
<protein>
    <submittedName>
        <fullName evidence="1">Uncharacterized protein</fullName>
    </submittedName>
</protein>
<evidence type="ECO:0000313" key="1">
    <source>
        <dbReference type="EMBL" id="KAK7073975.1"/>
    </source>
</evidence>
<dbReference type="Proteomes" id="UP001381693">
    <property type="component" value="Unassembled WGS sequence"/>
</dbReference>
<keyword evidence="2" id="KW-1185">Reference proteome</keyword>